<organism evidence="1 2">
    <name type="scientific">Podarcis lilfordi</name>
    <name type="common">Lilford's wall lizard</name>
    <dbReference type="NCBI Taxonomy" id="74358"/>
    <lineage>
        <taxon>Eukaryota</taxon>
        <taxon>Metazoa</taxon>
        <taxon>Chordata</taxon>
        <taxon>Craniata</taxon>
        <taxon>Vertebrata</taxon>
        <taxon>Euteleostomi</taxon>
        <taxon>Lepidosauria</taxon>
        <taxon>Squamata</taxon>
        <taxon>Bifurcata</taxon>
        <taxon>Unidentata</taxon>
        <taxon>Episquamata</taxon>
        <taxon>Laterata</taxon>
        <taxon>Lacertibaenia</taxon>
        <taxon>Lacertidae</taxon>
        <taxon>Podarcis</taxon>
    </lineage>
</organism>
<sequence>MYAFSQLHKVLWGEEGFLELLSCEGLWSHPLQCRKRLANVGFKLTTLMLCQIRHLKRKTRLKVRKFIRTPKSGTVSLFWEKERKCKARATHFCLVISVDFD</sequence>
<evidence type="ECO:0000313" key="1">
    <source>
        <dbReference type="EMBL" id="CAI5768463.1"/>
    </source>
</evidence>
<dbReference type="EMBL" id="OX395127">
    <property type="protein sequence ID" value="CAI5768463.1"/>
    <property type="molecule type" value="Genomic_DNA"/>
</dbReference>
<gene>
    <name evidence="1" type="ORF">PODLI_1B013597</name>
</gene>
<proteinExistence type="predicted"/>
<accession>A0AA35K158</accession>
<protein>
    <submittedName>
        <fullName evidence="1">Uncharacterized protein</fullName>
    </submittedName>
</protein>
<evidence type="ECO:0000313" key="2">
    <source>
        <dbReference type="Proteomes" id="UP001178461"/>
    </source>
</evidence>
<reference evidence="1" key="1">
    <citation type="submission" date="2022-12" db="EMBL/GenBank/DDBJ databases">
        <authorList>
            <person name="Alioto T."/>
            <person name="Alioto T."/>
            <person name="Gomez Garrido J."/>
        </authorList>
    </citation>
    <scope>NUCLEOTIDE SEQUENCE</scope>
</reference>
<name>A0AA35K158_9SAUR</name>
<dbReference type="Proteomes" id="UP001178461">
    <property type="component" value="Chromosome 2"/>
</dbReference>
<keyword evidence="2" id="KW-1185">Reference proteome</keyword>
<dbReference type="AlphaFoldDB" id="A0AA35K158"/>